<dbReference type="Pfam" id="PF12679">
    <property type="entry name" value="ABC2_membrane_2"/>
    <property type="match status" value="1"/>
</dbReference>
<dbReference type="EMBL" id="JAAGWY010000002">
    <property type="protein sequence ID" value="NEN06582.1"/>
    <property type="molecule type" value="Genomic_DNA"/>
</dbReference>
<gene>
    <name evidence="2" type="ORF">G3T36_11960</name>
</gene>
<dbReference type="PANTHER" id="PTHR37305">
    <property type="entry name" value="INTEGRAL MEMBRANE PROTEIN-RELATED"/>
    <property type="match status" value="1"/>
</dbReference>
<dbReference type="AlphaFoldDB" id="A0A6L9XYS5"/>
<feature type="transmembrane region" description="Helical" evidence="1">
    <location>
        <begin position="247"/>
        <end position="268"/>
    </location>
</feature>
<dbReference type="Proteomes" id="UP000474967">
    <property type="component" value="Unassembled WGS sequence"/>
</dbReference>
<dbReference type="RefSeq" id="WP_163289986.1">
    <property type="nucleotide sequence ID" value="NZ_JAAGWY010000002.1"/>
</dbReference>
<keyword evidence="1" id="KW-1133">Transmembrane helix</keyword>
<feature type="transmembrane region" description="Helical" evidence="1">
    <location>
        <begin position="120"/>
        <end position="144"/>
    </location>
</feature>
<proteinExistence type="predicted"/>
<accession>A0A6L9XYS5</accession>
<organism evidence="2 3">
    <name type="scientific">Leifsonia tongyongensis</name>
    <dbReference type="NCBI Taxonomy" id="1268043"/>
    <lineage>
        <taxon>Bacteria</taxon>
        <taxon>Bacillati</taxon>
        <taxon>Actinomycetota</taxon>
        <taxon>Actinomycetes</taxon>
        <taxon>Micrococcales</taxon>
        <taxon>Microbacteriaceae</taxon>
        <taxon>Leifsonia</taxon>
    </lineage>
</organism>
<evidence type="ECO:0000256" key="1">
    <source>
        <dbReference type="SAM" id="Phobius"/>
    </source>
</evidence>
<dbReference type="GO" id="GO:0140359">
    <property type="term" value="F:ABC-type transporter activity"/>
    <property type="evidence" value="ECO:0007669"/>
    <property type="project" value="InterPro"/>
</dbReference>
<evidence type="ECO:0000313" key="2">
    <source>
        <dbReference type="EMBL" id="NEN06582.1"/>
    </source>
</evidence>
<keyword evidence="3" id="KW-1185">Reference proteome</keyword>
<reference evidence="2 3" key="1">
    <citation type="journal article" date="2014" name="J. Microbiol.">
        <title>Diaminobutyricibacter tongyongensis gen. nov., sp. nov. and Homoserinibacter gongjuensis gen. nov., sp. nov. belong to the family Microbacteriaceae.</title>
        <authorList>
            <person name="Kim S.J."/>
            <person name="Ahn J.H."/>
            <person name="Weon H.Y."/>
            <person name="Hamada M."/>
            <person name="Suzuki K."/>
            <person name="Kwon S.W."/>
        </authorList>
    </citation>
    <scope>NUCLEOTIDE SEQUENCE [LARGE SCALE GENOMIC DNA]</scope>
    <source>
        <strain evidence="2 3">NBRC 108724</strain>
    </source>
</reference>
<comment type="caution">
    <text evidence="2">The sequence shown here is derived from an EMBL/GenBank/DDBJ whole genome shotgun (WGS) entry which is preliminary data.</text>
</comment>
<keyword evidence="1" id="KW-0812">Transmembrane</keyword>
<feature type="transmembrane region" description="Helical" evidence="1">
    <location>
        <begin position="195"/>
        <end position="216"/>
    </location>
</feature>
<protein>
    <submittedName>
        <fullName evidence="2">ABC transporter permease subunit</fullName>
    </submittedName>
</protein>
<feature type="transmembrane region" description="Helical" evidence="1">
    <location>
        <begin position="37"/>
        <end position="58"/>
    </location>
</feature>
<name>A0A6L9XYS5_9MICO</name>
<feature type="transmembrane region" description="Helical" evidence="1">
    <location>
        <begin position="78"/>
        <end position="99"/>
    </location>
</feature>
<evidence type="ECO:0000313" key="3">
    <source>
        <dbReference type="Proteomes" id="UP000474967"/>
    </source>
</evidence>
<keyword evidence="1" id="KW-0472">Membrane</keyword>
<feature type="transmembrane region" description="Helical" evidence="1">
    <location>
        <begin position="164"/>
        <end position="188"/>
    </location>
</feature>
<sequence>MTTATLTHARTAGTGGLSFPRVLRSEWIKLRTLRSTVWSFAIVIVVSVGLALLISLGIPAEHGALPAAQQLTIVLNASLFGVFFGQLVIAVLGVLVISGEYTTGMIRSTLTAVPRRLPALWAKAAVLFVSSFVVGVVASTLAFFAASPILASKGFSATFDGAVIMPILGSALYLAIVSVFALGLGAVLRASAGGIAAALGIILLLPIVFTIAPLQWMHDWAPYLLMNAGLSSFGLRGFGGSSTLDTWQQVLVVAAWAAVSLAAGAILLKRRDA</sequence>
<dbReference type="GO" id="GO:0005886">
    <property type="term" value="C:plasma membrane"/>
    <property type="evidence" value="ECO:0007669"/>
    <property type="project" value="UniProtKB-SubCell"/>
</dbReference>
<dbReference type="PANTHER" id="PTHR37305:SF1">
    <property type="entry name" value="MEMBRANE PROTEIN"/>
    <property type="match status" value="1"/>
</dbReference>